<evidence type="ECO:0000313" key="9">
    <source>
        <dbReference type="Proteomes" id="UP000016487"/>
    </source>
</evidence>
<dbReference type="InterPro" id="IPR038766">
    <property type="entry name" value="Membrane_comp_ABC_pdt"/>
</dbReference>
<feature type="transmembrane region" description="Helical" evidence="6">
    <location>
        <begin position="20"/>
        <end position="42"/>
    </location>
</feature>
<evidence type="ECO:0000259" key="7">
    <source>
        <dbReference type="Pfam" id="PF02687"/>
    </source>
</evidence>
<keyword evidence="2" id="KW-1003">Cell membrane</keyword>
<feature type="transmembrane region" description="Helical" evidence="6">
    <location>
        <begin position="239"/>
        <end position="262"/>
    </location>
</feature>
<evidence type="ECO:0000256" key="4">
    <source>
        <dbReference type="ARBA" id="ARBA00022989"/>
    </source>
</evidence>
<dbReference type="PANTHER" id="PTHR30287">
    <property type="entry name" value="MEMBRANE COMPONENT OF PREDICTED ABC SUPERFAMILY METABOLITE UPTAKE TRANSPORTER"/>
    <property type="match status" value="1"/>
</dbReference>
<evidence type="ECO:0000256" key="3">
    <source>
        <dbReference type="ARBA" id="ARBA00022692"/>
    </source>
</evidence>
<keyword evidence="3 6" id="KW-0812">Transmembrane</keyword>
<evidence type="ECO:0000256" key="6">
    <source>
        <dbReference type="SAM" id="Phobius"/>
    </source>
</evidence>
<reference evidence="8" key="2">
    <citation type="submission" date="2015-03" db="EMBL/GenBank/DDBJ databases">
        <title>Genome sequence of Pseudoalteromonas citrea.</title>
        <authorList>
            <person name="Xie B.-B."/>
            <person name="Rong J.-C."/>
            <person name="Qin Q.-L."/>
            <person name="Zhang Y.-Z."/>
        </authorList>
    </citation>
    <scope>NUCLEOTIDE SEQUENCE</scope>
    <source>
        <strain evidence="8">DSM 8771</strain>
    </source>
</reference>
<organism evidence="8 9">
    <name type="scientific">Pseudoalteromonas citrea</name>
    <dbReference type="NCBI Taxonomy" id="43655"/>
    <lineage>
        <taxon>Bacteria</taxon>
        <taxon>Pseudomonadati</taxon>
        <taxon>Pseudomonadota</taxon>
        <taxon>Gammaproteobacteria</taxon>
        <taxon>Alteromonadales</taxon>
        <taxon>Pseudoalteromonadaceae</taxon>
        <taxon>Pseudoalteromonas</taxon>
    </lineage>
</organism>
<evidence type="ECO:0000256" key="1">
    <source>
        <dbReference type="ARBA" id="ARBA00004651"/>
    </source>
</evidence>
<name>A0AAD4FRI5_9GAMM</name>
<feature type="domain" description="ABC3 transporter permease C-terminal" evidence="7">
    <location>
        <begin position="673"/>
        <end position="787"/>
    </location>
</feature>
<evidence type="ECO:0000313" key="8">
    <source>
        <dbReference type="EMBL" id="KAF7769826.1"/>
    </source>
</evidence>
<feature type="transmembrane region" description="Helical" evidence="6">
    <location>
        <begin position="764"/>
        <end position="784"/>
    </location>
</feature>
<comment type="subcellular location">
    <subcellularLocation>
        <location evidence="1">Cell membrane</location>
        <topology evidence="1">Multi-pass membrane protein</topology>
    </subcellularLocation>
</comment>
<dbReference type="PANTHER" id="PTHR30287:SF2">
    <property type="entry name" value="BLL1001 PROTEIN"/>
    <property type="match status" value="1"/>
</dbReference>
<feature type="transmembrane region" description="Helical" evidence="6">
    <location>
        <begin position="371"/>
        <end position="389"/>
    </location>
</feature>
<reference evidence="8" key="1">
    <citation type="journal article" date="2012" name="J. Bacteriol.">
        <title>Genome sequences of type strains of seven species of the marine bacterium Pseudoalteromonas.</title>
        <authorList>
            <person name="Xie B.B."/>
            <person name="Shu Y.L."/>
            <person name="Qin Q.L."/>
            <person name="Rong J.C."/>
            <person name="Zhang X.Y."/>
            <person name="Chen X.L."/>
            <person name="Shi M."/>
            <person name="He H.L."/>
            <person name="Zhou B.C."/>
            <person name="Zhang Y.Z."/>
        </authorList>
    </citation>
    <scope>NUCLEOTIDE SEQUENCE</scope>
    <source>
        <strain evidence="8">DSM 8771</strain>
    </source>
</reference>
<feature type="transmembrane region" description="Helical" evidence="6">
    <location>
        <begin position="294"/>
        <end position="318"/>
    </location>
</feature>
<keyword evidence="4 6" id="KW-1133">Transmembrane helix</keyword>
<dbReference type="AlphaFoldDB" id="A0AAD4FRI5"/>
<dbReference type="RefSeq" id="WP_010364007.1">
    <property type="nucleotide sequence ID" value="NZ_AHBZ03000021.1"/>
</dbReference>
<accession>A0AAD4FRI5</accession>
<keyword evidence="5 6" id="KW-0472">Membrane</keyword>
<comment type="caution">
    <text evidence="8">The sequence shown here is derived from an EMBL/GenBank/DDBJ whole genome shotgun (WGS) entry which is preliminary data.</text>
</comment>
<evidence type="ECO:0000256" key="5">
    <source>
        <dbReference type="ARBA" id="ARBA00023136"/>
    </source>
</evidence>
<gene>
    <name evidence="8" type="ORF">PCIT_a2732</name>
</gene>
<feature type="transmembrane region" description="Helical" evidence="6">
    <location>
        <begin position="395"/>
        <end position="412"/>
    </location>
</feature>
<dbReference type="Pfam" id="PF02687">
    <property type="entry name" value="FtsX"/>
    <property type="match status" value="1"/>
</dbReference>
<evidence type="ECO:0000256" key="2">
    <source>
        <dbReference type="ARBA" id="ARBA00022475"/>
    </source>
</evidence>
<dbReference type="EMBL" id="AHBZ03000021">
    <property type="protein sequence ID" value="KAF7769826.1"/>
    <property type="molecule type" value="Genomic_DNA"/>
</dbReference>
<feature type="transmembrane region" description="Helical" evidence="6">
    <location>
        <begin position="447"/>
        <end position="466"/>
    </location>
</feature>
<feature type="transmembrane region" description="Helical" evidence="6">
    <location>
        <begin position="721"/>
        <end position="744"/>
    </location>
</feature>
<dbReference type="GO" id="GO:0005886">
    <property type="term" value="C:plasma membrane"/>
    <property type="evidence" value="ECO:0007669"/>
    <property type="project" value="UniProtKB-SubCell"/>
</dbReference>
<feature type="transmembrane region" description="Helical" evidence="6">
    <location>
        <begin position="338"/>
        <end position="359"/>
    </location>
</feature>
<sequence length="796" mass="87595">MTEIKLILATHFAYFRHHPWLLLLFVVGLSLGSALLTAIATLNQEAKDRHQHSSALIDSAVSHIIKPPIGQDYMAGDIWVTLRQHGFTNAQPVLRGKLSLASGKTLYLQGIDSLIWITNSVPTNTSQSNSEGATGFAFDSIMIDSKHAQKLALNPETKKLQLANNLYKPRYSLVDNIGLWSLTDIAFADQLLNANGQISLIEFVGLTAAQVPQVEAILANDARLIAAQSQDFDALSKAFFFNLAALALLGYIVAAFLSFNAIKLSVAGRKKLLTQFNILGCSHQAIRAALIIEFTLLSFLTALLGSVIGFAIANALVLDVNRTLMGLYQLDQALTLSWQWQTLVLGFLVNITTLALMLLTQKKALKSPRNALFNSVLATASLALIYLYFNAQSEFDALLLCFFVLLIFVMFTPKCLQGLLSLNNPFLNPLWQWLYADSKFQLTELRIAIVAILVALGSAIGMQIMVKSFSHTLNAHLEKQLSADVYIHVDKYDPALRTRLNTDPDIKRVGIYMAGDGYLNNVPTTLASFGQGHLAFSHINLTSGDAVAPSHFVNGGCIANEQAAIKYGYQLDDRVTFKQNQHTFECRISAFSYDYGNTALSLITQEATIKTSPLHWQVYGLSITLNDTISVDKLTERLIDQYQIDNTSITENKRFKQIATRLFNDTFKVTKVLNGFILAIALVSLCISLLSLSTQHSKQLAVLNSLGVDTMQLHTLKLVQTTLLVGFTCLFAIPLGLALGMALLKFVMPIAFGWTIHFYLDVPALLSTCMLLLVAAVLCAYLPIKNLTARLHGKGQ</sequence>
<dbReference type="Proteomes" id="UP000016487">
    <property type="component" value="Unassembled WGS sequence"/>
</dbReference>
<dbReference type="InterPro" id="IPR003838">
    <property type="entry name" value="ABC3_permease_C"/>
</dbReference>
<feature type="transmembrane region" description="Helical" evidence="6">
    <location>
        <begin position="672"/>
        <end position="692"/>
    </location>
</feature>
<protein>
    <submittedName>
        <fullName evidence="8">ABC transport system permease protein</fullName>
    </submittedName>
</protein>
<proteinExistence type="predicted"/>